<dbReference type="SUPFAM" id="SSF53474">
    <property type="entry name" value="alpha/beta-Hydrolases"/>
    <property type="match status" value="1"/>
</dbReference>
<dbReference type="Gene3D" id="3.40.50.1820">
    <property type="entry name" value="alpha/beta hydrolase"/>
    <property type="match status" value="1"/>
</dbReference>
<comment type="similarity">
    <text evidence="1">Belongs to the peptidase S33 family.</text>
</comment>
<evidence type="ECO:0000313" key="7">
    <source>
        <dbReference type="Proteomes" id="UP000613580"/>
    </source>
</evidence>
<keyword evidence="3" id="KW-0472">Membrane</keyword>
<keyword evidence="3" id="KW-0812">Transmembrane</keyword>
<keyword evidence="3" id="KW-1133">Transmembrane helix</keyword>
<dbReference type="PANTHER" id="PTHR43248">
    <property type="entry name" value="2-SUCCINYL-6-HYDROXY-2,4-CYCLOHEXADIENE-1-CARBOXYLATE SYNTHASE"/>
    <property type="match status" value="1"/>
</dbReference>
<keyword evidence="2 6" id="KW-0378">Hydrolase</keyword>
<reference evidence="6" key="1">
    <citation type="submission" date="2020-05" db="EMBL/GenBank/DDBJ databases">
        <title>Mycena genomes resolve the evolution of fungal bioluminescence.</title>
        <authorList>
            <person name="Tsai I.J."/>
        </authorList>
    </citation>
    <scope>NUCLEOTIDE SEQUENCE</scope>
    <source>
        <strain evidence="6">110903Hualien_Pintung</strain>
    </source>
</reference>
<evidence type="ECO:0000313" key="6">
    <source>
        <dbReference type="EMBL" id="KAF7295911.1"/>
    </source>
</evidence>
<evidence type="ECO:0000259" key="4">
    <source>
        <dbReference type="Pfam" id="PF00561"/>
    </source>
</evidence>
<feature type="transmembrane region" description="Helical" evidence="3">
    <location>
        <begin position="21"/>
        <end position="41"/>
    </location>
</feature>
<feature type="domain" description="AB hydrolase-1" evidence="4">
    <location>
        <begin position="124"/>
        <end position="294"/>
    </location>
</feature>
<evidence type="ECO:0000256" key="2">
    <source>
        <dbReference type="ARBA" id="ARBA00022801"/>
    </source>
</evidence>
<dbReference type="InterPro" id="IPR000073">
    <property type="entry name" value="AB_hydrolase_1"/>
</dbReference>
<name>A0A8H6SAC9_MYCCL</name>
<dbReference type="InterPro" id="IPR051601">
    <property type="entry name" value="Serine_prot/Carboxylest_S33"/>
</dbReference>
<dbReference type="EMBL" id="JACAZE010000018">
    <property type="protein sequence ID" value="KAF7295911.1"/>
    <property type="molecule type" value="Genomic_DNA"/>
</dbReference>
<dbReference type="Pfam" id="PF00561">
    <property type="entry name" value="Abhydrolase_1"/>
    <property type="match status" value="1"/>
</dbReference>
<feature type="domain" description="Peptidase S33 tripeptidyl aminopeptidase-like C-terminal" evidence="5">
    <location>
        <begin position="481"/>
        <end position="591"/>
    </location>
</feature>
<dbReference type="InterPro" id="IPR013595">
    <property type="entry name" value="Pept_S33_TAP-like_C"/>
</dbReference>
<evidence type="ECO:0000256" key="1">
    <source>
        <dbReference type="ARBA" id="ARBA00010088"/>
    </source>
</evidence>
<keyword evidence="7" id="KW-1185">Reference proteome</keyword>
<dbReference type="AlphaFoldDB" id="A0A8H6SAC9"/>
<comment type="caution">
    <text evidence="6">The sequence shown here is derived from an EMBL/GenBank/DDBJ whole genome shotgun (WGS) entry which is preliminary data.</text>
</comment>
<dbReference type="Proteomes" id="UP000613580">
    <property type="component" value="Unassembled WGS sequence"/>
</dbReference>
<proteinExistence type="inferred from homology"/>
<dbReference type="PANTHER" id="PTHR43248:SF25">
    <property type="entry name" value="AB HYDROLASE-1 DOMAIN-CONTAINING PROTEIN-RELATED"/>
    <property type="match status" value="1"/>
</dbReference>
<sequence>MYSSSSEKARAHWQPERRTQRITVLVLAFLFLVFLPIHDLIHIGEWAERVLRGRGGANPPIVRLSRPNSTLEWTACPDNSTFYCTFFEVPLDYDAPDDPDTDKVVLAMRVFPATVSTEERLGSIFMNPGGPGGSGHASLLRTGPLLSGIFEGKYDIVSWDPRGVNMSTPVLSCFPTELHRALFALGEDTSQWPDNDDRTLLKRSLLLADARCKLLISLCRQSLSDKVLRSVTTVNVVRDMDEMRKAIGDGGMRYWGFSYGTLVGATYVAMFPEHAERVILDGVIYAPESYNSMLIDGVRSGASVNQEFEQFVSLCAEAGPSRCALAANNASASDISTRIWALATRLSASPLPLPNPPTGALPTLIHQRHLMSAIFTSFYKPNTWTKLAEALAAAENDDGALLAELSGAGGRDWQDLRRNITDVERAEERGWGGQHIGNDDELGMGVLCGDAPPFVVEESEGDDWTEEWMRWRDQLVEPNRFNGPMWFSMMMVCRHWARVQPTPERYDGPWKIGVDLRRPKFPVAFVSNSFDPITPINNAVRMVDLLGVENARLLHSNAYGHCSTNHPSLCVAKHIRAYMTDGIVFENGTLCEPEPGFVFPDPGSDPKERVAELQLYSEEDKKLVENLRQLAEAGLGHPYLR</sequence>
<dbReference type="GO" id="GO:0016787">
    <property type="term" value="F:hydrolase activity"/>
    <property type="evidence" value="ECO:0007669"/>
    <property type="project" value="UniProtKB-KW"/>
</dbReference>
<protein>
    <submittedName>
        <fullName evidence="6">AB hydrolase-1 domain-containing protein</fullName>
    </submittedName>
</protein>
<dbReference type="Pfam" id="PF08386">
    <property type="entry name" value="Abhydrolase_4"/>
    <property type="match status" value="1"/>
</dbReference>
<organism evidence="6 7">
    <name type="scientific">Mycena chlorophos</name>
    <name type="common">Agaric fungus</name>
    <name type="synonym">Agaricus chlorophos</name>
    <dbReference type="NCBI Taxonomy" id="658473"/>
    <lineage>
        <taxon>Eukaryota</taxon>
        <taxon>Fungi</taxon>
        <taxon>Dikarya</taxon>
        <taxon>Basidiomycota</taxon>
        <taxon>Agaricomycotina</taxon>
        <taxon>Agaricomycetes</taxon>
        <taxon>Agaricomycetidae</taxon>
        <taxon>Agaricales</taxon>
        <taxon>Marasmiineae</taxon>
        <taxon>Mycenaceae</taxon>
        <taxon>Mycena</taxon>
    </lineage>
</organism>
<evidence type="ECO:0000256" key="3">
    <source>
        <dbReference type="SAM" id="Phobius"/>
    </source>
</evidence>
<evidence type="ECO:0000259" key="5">
    <source>
        <dbReference type="Pfam" id="PF08386"/>
    </source>
</evidence>
<gene>
    <name evidence="6" type="ORF">HMN09_01135100</name>
</gene>
<dbReference type="OrthoDB" id="425534at2759"/>
<dbReference type="InterPro" id="IPR029058">
    <property type="entry name" value="AB_hydrolase_fold"/>
</dbReference>
<accession>A0A8H6SAC9</accession>